<organism evidence="6">
    <name type="scientific">marine metagenome</name>
    <dbReference type="NCBI Taxonomy" id="408172"/>
    <lineage>
        <taxon>unclassified sequences</taxon>
        <taxon>metagenomes</taxon>
        <taxon>ecological metagenomes</taxon>
    </lineage>
</organism>
<dbReference type="InterPro" id="IPR024607">
    <property type="entry name" value="Sulfatase_CS"/>
</dbReference>
<dbReference type="EMBL" id="UINC01214697">
    <property type="protein sequence ID" value="SVE40044.1"/>
    <property type="molecule type" value="Genomic_DNA"/>
</dbReference>
<sequence>MRHPLVLLLTLLTINPAFADTKPNFIVVFCDDLGYADIGPFGSKTHDTPVLDRMAREGMKLTDFYSTCSVCTPSRSSLMTGCYPRRVNMHCDEKNLCVLFPAARKGL</sequence>
<dbReference type="PANTHER" id="PTHR42693:SF53">
    <property type="entry name" value="ENDO-4-O-SULFATASE"/>
    <property type="match status" value="1"/>
</dbReference>
<dbReference type="SUPFAM" id="SSF53649">
    <property type="entry name" value="Alkaline phosphatase-like"/>
    <property type="match status" value="1"/>
</dbReference>
<feature type="domain" description="Sulfatase N-terminal" evidence="5">
    <location>
        <begin position="23"/>
        <end position="89"/>
    </location>
</feature>
<dbReference type="GO" id="GO:0046872">
    <property type="term" value="F:metal ion binding"/>
    <property type="evidence" value="ECO:0007669"/>
    <property type="project" value="UniProtKB-KW"/>
</dbReference>
<dbReference type="Gene3D" id="3.40.720.10">
    <property type="entry name" value="Alkaline Phosphatase, subunit A"/>
    <property type="match status" value="1"/>
</dbReference>
<reference evidence="6" key="1">
    <citation type="submission" date="2018-05" db="EMBL/GenBank/DDBJ databases">
        <authorList>
            <person name="Lanie J.A."/>
            <person name="Ng W.-L."/>
            <person name="Kazmierczak K.M."/>
            <person name="Andrzejewski T.M."/>
            <person name="Davidsen T.M."/>
            <person name="Wayne K.J."/>
            <person name="Tettelin H."/>
            <person name="Glass J.I."/>
            <person name="Rusch D."/>
            <person name="Podicherti R."/>
            <person name="Tsui H.-C.T."/>
            <person name="Winkler M.E."/>
        </authorList>
    </citation>
    <scope>NUCLEOTIDE SEQUENCE</scope>
</reference>
<dbReference type="GO" id="GO:0004065">
    <property type="term" value="F:arylsulfatase activity"/>
    <property type="evidence" value="ECO:0007669"/>
    <property type="project" value="TreeGrafter"/>
</dbReference>
<dbReference type="InterPro" id="IPR050738">
    <property type="entry name" value="Sulfatase"/>
</dbReference>
<evidence type="ECO:0000256" key="2">
    <source>
        <dbReference type="ARBA" id="ARBA00022723"/>
    </source>
</evidence>
<evidence type="ECO:0000259" key="5">
    <source>
        <dbReference type="Pfam" id="PF00884"/>
    </source>
</evidence>
<dbReference type="PROSITE" id="PS00523">
    <property type="entry name" value="SULFATASE_1"/>
    <property type="match status" value="1"/>
</dbReference>
<accession>A0A383D6U4</accession>
<dbReference type="PANTHER" id="PTHR42693">
    <property type="entry name" value="ARYLSULFATASE FAMILY MEMBER"/>
    <property type="match status" value="1"/>
</dbReference>
<dbReference type="InterPro" id="IPR000917">
    <property type="entry name" value="Sulfatase_N"/>
</dbReference>
<proteinExistence type="inferred from homology"/>
<dbReference type="InterPro" id="IPR017850">
    <property type="entry name" value="Alkaline_phosphatase_core_sf"/>
</dbReference>
<gene>
    <name evidence="6" type="ORF">METZ01_LOCUS492898</name>
</gene>
<evidence type="ECO:0000256" key="4">
    <source>
        <dbReference type="ARBA" id="ARBA00022837"/>
    </source>
</evidence>
<keyword evidence="4" id="KW-0106">Calcium</keyword>
<dbReference type="Pfam" id="PF00884">
    <property type="entry name" value="Sulfatase"/>
    <property type="match status" value="1"/>
</dbReference>
<protein>
    <recommendedName>
        <fullName evidence="5">Sulfatase N-terminal domain-containing protein</fullName>
    </recommendedName>
</protein>
<keyword evidence="2" id="KW-0479">Metal-binding</keyword>
<comment type="similarity">
    <text evidence="1">Belongs to the sulfatase family.</text>
</comment>
<evidence type="ECO:0000256" key="1">
    <source>
        <dbReference type="ARBA" id="ARBA00008779"/>
    </source>
</evidence>
<dbReference type="AlphaFoldDB" id="A0A383D6U4"/>
<keyword evidence="3" id="KW-0378">Hydrolase</keyword>
<feature type="non-terminal residue" evidence="6">
    <location>
        <position position="107"/>
    </location>
</feature>
<evidence type="ECO:0000256" key="3">
    <source>
        <dbReference type="ARBA" id="ARBA00022801"/>
    </source>
</evidence>
<evidence type="ECO:0000313" key="6">
    <source>
        <dbReference type="EMBL" id="SVE40044.1"/>
    </source>
</evidence>
<name>A0A383D6U4_9ZZZZ</name>